<name>A0A7Y9IBJ7_9ACTN</name>
<protein>
    <submittedName>
        <fullName evidence="1">Uncharacterized protein</fullName>
    </submittedName>
</protein>
<dbReference type="RefSeq" id="WP_179755234.1">
    <property type="nucleotide sequence ID" value="NZ_JACCBU010000001.1"/>
</dbReference>
<reference evidence="1 2" key="1">
    <citation type="submission" date="2020-07" db="EMBL/GenBank/DDBJ databases">
        <title>Sequencing the genomes of 1000 actinobacteria strains.</title>
        <authorList>
            <person name="Klenk H.-P."/>
        </authorList>
    </citation>
    <scope>NUCLEOTIDE SEQUENCE [LARGE SCALE GENOMIC DNA]</scope>
    <source>
        <strain evidence="1 2">DSM 22083</strain>
    </source>
</reference>
<dbReference type="Proteomes" id="UP000569914">
    <property type="component" value="Unassembled WGS sequence"/>
</dbReference>
<organism evidence="1 2">
    <name type="scientific">Microlunatus parietis</name>
    <dbReference type="NCBI Taxonomy" id="682979"/>
    <lineage>
        <taxon>Bacteria</taxon>
        <taxon>Bacillati</taxon>
        <taxon>Actinomycetota</taxon>
        <taxon>Actinomycetes</taxon>
        <taxon>Propionibacteriales</taxon>
        <taxon>Propionibacteriaceae</taxon>
        <taxon>Microlunatus</taxon>
    </lineage>
</organism>
<gene>
    <name evidence="1" type="ORF">BKA15_004942</name>
</gene>
<proteinExistence type="predicted"/>
<sequence length="224" mass="23488">MVDSWLTGLLDDASAGPGPAITDDPILGSVVVPDDRLAAVDRELDVSEPVPCRVINTGGAGGLVALARRRFERLRVTGVRTGLRDLDDLAGAAARVAVAARELDPEVTIMIEIPDAPGWQRAVETAELEGLSAAVRDEGEIVERLEALIEADVPFVITGPAGSADRVVELIMIIAGIVDGTAPPAGPPDPDQGRRLRRRLLGIEVAEPAAIAQGLTDRGWPTAH</sequence>
<comment type="caution">
    <text evidence="1">The sequence shown here is derived from an EMBL/GenBank/DDBJ whole genome shotgun (WGS) entry which is preliminary data.</text>
</comment>
<keyword evidence="2" id="KW-1185">Reference proteome</keyword>
<accession>A0A7Y9IBJ7</accession>
<dbReference type="AlphaFoldDB" id="A0A7Y9IBJ7"/>
<evidence type="ECO:0000313" key="1">
    <source>
        <dbReference type="EMBL" id="NYE73613.1"/>
    </source>
</evidence>
<dbReference type="EMBL" id="JACCBU010000001">
    <property type="protein sequence ID" value="NYE73613.1"/>
    <property type="molecule type" value="Genomic_DNA"/>
</dbReference>
<evidence type="ECO:0000313" key="2">
    <source>
        <dbReference type="Proteomes" id="UP000569914"/>
    </source>
</evidence>